<dbReference type="Proteomes" id="UP000594263">
    <property type="component" value="Unplaced"/>
</dbReference>
<dbReference type="PANTHER" id="PTHR31360">
    <property type="match status" value="1"/>
</dbReference>
<dbReference type="InterPro" id="IPR010686">
    <property type="entry name" value="OBAP-like"/>
</dbReference>
<comment type="similarity">
    <text evidence="1">Belongs to the OBAP family.</text>
</comment>
<proteinExistence type="inferred from homology"/>
<keyword evidence="3" id="KW-1185">Reference proteome</keyword>
<sequence>MASPGAPMSVKQSLLDKGAQLMQSLKPIGQMQQHACTFAFHSHDMSRQIEAHHYVARVNQDILQCVVYDSDEPEARLIGMEYIVSDRIFETLDEDEQKLWHSHAYEVKSALWVSPRIPEVLAKLELANFTKIYGKFWCTWQIDRGDVLPLGVPSLMISAQAVDVAQVDQEKIMRRDDKYNMSIDALKQGRVEMAEPEWINPNADHWKQAGKGFVLEIEPTEMNAFAPFP</sequence>
<name>A0A7N0RFQ1_KALFE</name>
<dbReference type="AlphaFoldDB" id="A0A7N0RFQ1"/>
<evidence type="ECO:0000256" key="1">
    <source>
        <dbReference type="ARBA" id="ARBA00009740"/>
    </source>
</evidence>
<dbReference type="Pfam" id="PF06884">
    <property type="entry name" value="DUF1264"/>
    <property type="match status" value="1"/>
</dbReference>
<organism evidence="2 3">
    <name type="scientific">Kalanchoe fedtschenkoi</name>
    <name type="common">Lavender scallops</name>
    <name type="synonym">South American air plant</name>
    <dbReference type="NCBI Taxonomy" id="63787"/>
    <lineage>
        <taxon>Eukaryota</taxon>
        <taxon>Viridiplantae</taxon>
        <taxon>Streptophyta</taxon>
        <taxon>Embryophyta</taxon>
        <taxon>Tracheophyta</taxon>
        <taxon>Spermatophyta</taxon>
        <taxon>Magnoliopsida</taxon>
        <taxon>eudicotyledons</taxon>
        <taxon>Gunneridae</taxon>
        <taxon>Pentapetalae</taxon>
        <taxon>Saxifragales</taxon>
        <taxon>Crassulaceae</taxon>
        <taxon>Kalanchoe</taxon>
    </lineage>
</organism>
<dbReference type="EnsemblPlants" id="Kaladp0008s0765.1.v1.1">
    <property type="protein sequence ID" value="Kaladp0008s0765.1.v1.1"/>
    <property type="gene ID" value="Kaladp0008s0765.v1.1"/>
</dbReference>
<evidence type="ECO:0000313" key="3">
    <source>
        <dbReference type="Proteomes" id="UP000594263"/>
    </source>
</evidence>
<accession>A0A7N0RFQ1</accession>
<evidence type="ECO:0000313" key="2">
    <source>
        <dbReference type="EnsemblPlants" id="Kaladp0008s0765.1.v1.1"/>
    </source>
</evidence>
<dbReference type="PANTHER" id="PTHR31360:SF1">
    <property type="entry name" value="OIL BODY-ASSOCIATED PROTEIN 2A"/>
    <property type="match status" value="1"/>
</dbReference>
<dbReference type="Gramene" id="Kaladp0008s0765.1.v1.1">
    <property type="protein sequence ID" value="Kaladp0008s0765.1.v1.1"/>
    <property type="gene ID" value="Kaladp0008s0765.v1.1"/>
</dbReference>
<dbReference type="OMA" id="CTWQADR"/>
<protein>
    <submittedName>
        <fullName evidence="2">Uncharacterized protein</fullName>
    </submittedName>
</protein>
<reference evidence="2" key="1">
    <citation type="submission" date="2021-01" db="UniProtKB">
        <authorList>
            <consortium name="EnsemblPlants"/>
        </authorList>
    </citation>
    <scope>IDENTIFICATION</scope>
</reference>